<evidence type="ECO:0000313" key="4">
    <source>
        <dbReference type="Proteomes" id="UP000217838"/>
    </source>
</evidence>
<comment type="caution">
    <text evidence="3">The sequence shown here is derived from an EMBL/GenBank/DDBJ whole genome shotgun (WGS) entry which is preliminary data.</text>
</comment>
<dbReference type="InterPro" id="IPR028889">
    <property type="entry name" value="USP"/>
</dbReference>
<feature type="domain" description="USP" evidence="2">
    <location>
        <begin position="240"/>
        <end position="522"/>
    </location>
</feature>
<accession>A0A2A4YIK2</accession>
<dbReference type="SUPFAM" id="SSF54001">
    <property type="entry name" value="Cysteine proteinases"/>
    <property type="match status" value="1"/>
</dbReference>
<feature type="region of interest" description="Disordered" evidence="1">
    <location>
        <begin position="137"/>
        <end position="214"/>
    </location>
</feature>
<organism evidence="3 4">
    <name type="scientific">Aerophobetes bacterium</name>
    <dbReference type="NCBI Taxonomy" id="2030807"/>
    <lineage>
        <taxon>Bacteria</taxon>
        <taxon>Candidatus Aerophobota</taxon>
    </lineage>
</organism>
<dbReference type="CDD" id="cd02257">
    <property type="entry name" value="Peptidase_C19"/>
    <property type="match status" value="1"/>
</dbReference>
<proteinExistence type="predicted"/>
<dbReference type="EMBL" id="NVUU01000037">
    <property type="protein sequence ID" value="PCI94534.1"/>
    <property type="molecule type" value="Genomic_DNA"/>
</dbReference>
<dbReference type="GO" id="GO:0016579">
    <property type="term" value="P:protein deubiquitination"/>
    <property type="evidence" value="ECO:0007669"/>
    <property type="project" value="InterPro"/>
</dbReference>
<evidence type="ECO:0000313" key="3">
    <source>
        <dbReference type="EMBL" id="PCI94534.1"/>
    </source>
</evidence>
<dbReference type="GO" id="GO:0004843">
    <property type="term" value="F:cysteine-type deubiquitinase activity"/>
    <property type="evidence" value="ECO:0007669"/>
    <property type="project" value="InterPro"/>
</dbReference>
<dbReference type="GO" id="GO:0005829">
    <property type="term" value="C:cytosol"/>
    <property type="evidence" value="ECO:0007669"/>
    <property type="project" value="TreeGrafter"/>
</dbReference>
<dbReference type="InterPro" id="IPR050164">
    <property type="entry name" value="Peptidase_C19"/>
</dbReference>
<dbReference type="AlphaFoldDB" id="A0A2A4YIK2"/>
<dbReference type="Proteomes" id="UP000217838">
    <property type="component" value="Unassembled WGS sequence"/>
</dbReference>
<dbReference type="InterPro" id="IPR001394">
    <property type="entry name" value="Peptidase_C19_UCH"/>
</dbReference>
<evidence type="ECO:0000256" key="1">
    <source>
        <dbReference type="SAM" id="MobiDB-lite"/>
    </source>
</evidence>
<dbReference type="PANTHER" id="PTHR24006">
    <property type="entry name" value="UBIQUITIN CARBOXYL-TERMINAL HYDROLASE"/>
    <property type="match status" value="1"/>
</dbReference>
<feature type="compositionally biased region" description="Low complexity" evidence="1">
    <location>
        <begin position="142"/>
        <end position="151"/>
    </location>
</feature>
<dbReference type="Pfam" id="PF00443">
    <property type="entry name" value="UCH"/>
    <property type="match status" value="1"/>
</dbReference>
<evidence type="ECO:0000259" key="2">
    <source>
        <dbReference type="PROSITE" id="PS50235"/>
    </source>
</evidence>
<dbReference type="PROSITE" id="PS50235">
    <property type="entry name" value="USP_3"/>
    <property type="match status" value="1"/>
</dbReference>
<sequence length="547" mass="60090">MAVKPPTTPTPWQAQVSDVFVGHQSVTTKDAQGRVIAVPGSQAQLTQLNNAIDTAVRTNVFNKLLNQLEKTTGKTEFHIEIRYISNEVKFFQVSDSGALTELYDSKMAEESDAKEVLSTAAIVDTCAQSYIKSTASKRTDSDYSSDVDTSSLPSDAKMPSQIPSSRATETDKNTDPQQKPLLTDIKSSKYSSDNKPKTLSSDAQYNTNSGDARLHNYHHMGMTGQGLNPRVQLSDKKNGMGIKNDSLYCYANSATQMLRHIPSLRAAVTDKLTKAQKAPLITGKKGADIVRNTRALMGGKPADRLPSSRGHDASEFFGVYLNINSHDATSHMNTPMQLTREYIAIDDSRAPLTRKDDPLLSSAILLPMSSGTGKHASFYQCLHEALNETTTGDNDLFTPSDAPRQSFRQTKRTFRFTEPVKQIFIKPQRFGSDGVKDQRAITDIAYVLDLQKQGAMADGVTDAKPLELKGFTVHIGSGLNAAGGHYVSYFQKQGKWHYANDDDVYEVTNLDDVKYASMYAADLYYDDDLSDHGRAEMTRLASGGSQS</sequence>
<gene>
    <name evidence="3" type="ORF">COB11_03730</name>
</gene>
<feature type="compositionally biased region" description="Polar residues" evidence="1">
    <location>
        <begin position="188"/>
        <end position="210"/>
    </location>
</feature>
<reference evidence="4" key="1">
    <citation type="submission" date="2017-08" db="EMBL/GenBank/DDBJ databases">
        <title>A dynamic microbial community with high functional redundancy inhabits the cold, oxic subseafloor aquifer.</title>
        <authorList>
            <person name="Tully B.J."/>
            <person name="Wheat C.G."/>
            <person name="Glazer B.T."/>
            <person name="Huber J.A."/>
        </authorList>
    </citation>
    <scope>NUCLEOTIDE SEQUENCE [LARGE SCALE GENOMIC DNA]</scope>
</reference>
<protein>
    <recommendedName>
        <fullName evidence="2">USP domain-containing protein</fullName>
    </recommendedName>
</protein>
<dbReference type="InterPro" id="IPR038765">
    <property type="entry name" value="Papain-like_cys_pep_sf"/>
</dbReference>
<dbReference type="Gene3D" id="3.90.70.10">
    <property type="entry name" value="Cysteine proteinases"/>
    <property type="match status" value="1"/>
</dbReference>
<name>A0A2A4YIK2_UNCAE</name>